<dbReference type="AlphaFoldDB" id="A0A397V752"/>
<feature type="compositionally biased region" description="Basic and acidic residues" evidence="1">
    <location>
        <begin position="63"/>
        <end position="83"/>
    </location>
</feature>
<accession>A0A397V752</accession>
<gene>
    <name evidence="2" type="ORF">C2G38_2039121</name>
</gene>
<dbReference type="EMBL" id="QKWP01000723">
    <property type="protein sequence ID" value="RIB15773.1"/>
    <property type="molecule type" value="Genomic_DNA"/>
</dbReference>
<sequence>MNGFITKYAPRKKEKTVYKKNVRIQDDESKTISSCSSSDDFVAVKDLIVSAKRGAPRKKRLKGSHEFESKNKSNIKQHSEMRTARKPTQYQQCQNTGHNKAGCEAWHRRQGLSYSY</sequence>
<evidence type="ECO:0000256" key="1">
    <source>
        <dbReference type="SAM" id="MobiDB-lite"/>
    </source>
</evidence>
<comment type="caution">
    <text evidence="2">The sequence shown here is derived from an EMBL/GenBank/DDBJ whole genome shotgun (WGS) entry which is preliminary data.</text>
</comment>
<reference evidence="2 3" key="1">
    <citation type="submission" date="2018-06" db="EMBL/GenBank/DDBJ databases">
        <title>Comparative genomics reveals the genomic features of Rhizophagus irregularis, R. cerebriforme, R. diaphanum and Gigaspora rosea, and their symbiotic lifestyle signature.</title>
        <authorList>
            <person name="Morin E."/>
            <person name="San Clemente H."/>
            <person name="Chen E.C.H."/>
            <person name="De La Providencia I."/>
            <person name="Hainaut M."/>
            <person name="Kuo A."/>
            <person name="Kohler A."/>
            <person name="Murat C."/>
            <person name="Tang N."/>
            <person name="Roy S."/>
            <person name="Loubradou J."/>
            <person name="Henrissat B."/>
            <person name="Grigoriev I.V."/>
            <person name="Corradi N."/>
            <person name="Roux C."/>
            <person name="Martin F.M."/>
        </authorList>
    </citation>
    <scope>NUCLEOTIDE SEQUENCE [LARGE SCALE GENOMIC DNA]</scope>
    <source>
        <strain evidence="2 3">DAOM 194757</strain>
    </source>
</reference>
<proteinExistence type="predicted"/>
<feature type="region of interest" description="Disordered" evidence="1">
    <location>
        <begin position="55"/>
        <end position="102"/>
    </location>
</feature>
<name>A0A397V752_9GLOM</name>
<organism evidence="2 3">
    <name type="scientific">Gigaspora rosea</name>
    <dbReference type="NCBI Taxonomy" id="44941"/>
    <lineage>
        <taxon>Eukaryota</taxon>
        <taxon>Fungi</taxon>
        <taxon>Fungi incertae sedis</taxon>
        <taxon>Mucoromycota</taxon>
        <taxon>Glomeromycotina</taxon>
        <taxon>Glomeromycetes</taxon>
        <taxon>Diversisporales</taxon>
        <taxon>Gigasporaceae</taxon>
        <taxon>Gigaspora</taxon>
    </lineage>
</organism>
<protein>
    <submittedName>
        <fullName evidence="2">Uncharacterized protein</fullName>
    </submittedName>
</protein>
<dbReference type="OrthoDB" id="2474815at2759"/>
<keyword evidence="3" id="KW-1185">Reference proteome</keyword>
<feature type="compositionally biased region" description="Polar residues" evidence="1">
    <location>
        <begin position="86"/>
        <end position="98"/>
    </location>
</feature>
<evidence type="ECO:0000313" key="2">
    <source>
        <dbReference type="EMBL" id="RIB15773.1"/>
    </source>
</evidence>
<evidence type="ECO:0000313" key="3">
    <source>
        <dbReference type="Proteomes" id="UP000266673"/>
    </source>
</evidence>
<dbReference type="Proteomes" id="UP000266673">
    <property type="component" value="Unassembled WGS sequence"/>
</dbReference>